<sequence length="380" mass="43141">MKKDKTIKKVLKKIMIGILSVIGIISLVGITFINVSPQFGATSKNGSLERIRNSPNFLNGAFKNIEKTVQNTGFKWSTIPQFFTNGNNKVPSSELPLIKLASSHFKNQPQQPRITWFGHSAAFVELEGLNIFIDPMLGDVPAPSPILGSKRFQKELPISIDSLPKIDVILISHDHYDHLDYGSILKLKNKVTQFYVPLGIKAHLTSWGIDETKIKEFDWWESIQFKEIEFVSTPARHFSGRGITNRNSTLWCSWVLKSKSSSIFFSGDSGYGKHFKEIGEKYGPFDFSMIECGQYNDQWAQIHMTPEETIKASIDVQSKLTMPIHWGAFKLALHSWNEPIIRATTKAKELNIKFTTPKIGESILLNHDNFPNSSWWLNKK</sequence>
<organism evidence="3 4">
    <name type="scientific">Lutibacter aestuarii</name>
    <dbReference type="NCBI Taxonomy" id="861111"/>
    <lineage>
        <taxon>Bacteria</taxon>
        <taxon>Pseudomonadati</taxon>
        <taxon>Bacteroidota</taxon>
        <taxon>Flavobacteriia</taxon>
        <taxon>Flavobacteriales</taxon>
        <taxon>Flavobacteriaceae</taxon>
        <taxon>Lutibacter</taxon>
    </lineage>
</organism>
<name>A0ABW2Z6Q5_9FLAO</name>
<reference evidence="4" key="1">
    <citation type="journal article" date="2019" name="Int. J. Syst. Evol. Microbiol.">
        <title>The Global Catalogue of Microorganisms (GCM) 10K type strain sequencing project: providing services to taxonomists for standard genome sequencing and annotation.</title>
        <authorList>
            <consortium name="The Broad Institute Genomics Platform"/>
            <consortium name="The Broad Institute Genome Sequencing Center for Infectious Disease"/>
            <person name="Wu L."/>
            <person name="Ma J."/>
        </authorList>
    </citation>
    <scope>NUCLEOTIDE SEQUENCE [LARGE SCALE GENOMIC DNA]</scope>
    <source>
        <strain evidence="4">CCUG 60022</strain>
    </source>
</reference>
<evidence type="ECO:0000313" key="3">
    <source>
        <dbReference type="EMBL" id="MFD0761568.1"/>
    </source>
</evidence>
<dbReference type="EMBL" id="JBHTIC010000006">
    <property type="protein sequence ID" value="MFD0761568.1"/>
    <property type="molecule type" value="Genomic_DNA"/>
</dbReference>
<evidence type="ECO:0000256" key="1">
    <source>
        <dbReference type="SAM" id="Phobius"/>
    </source>
</evidence>
<dbReference type="InterPro" id="IPR024884">
    <property type="entry name" value="NAPE-PLD"/>
</dbReference>
<keyword evidence="1" id="KW-0472">Membrane</keyword>
<keyword evidence="1" id="KW-1133">Transmembrane helix</keyword>
<dbReference type="Gene3D" id="3.60.15.10">
    <property type="entry name" value="Ribonuclease Z/Hydroxyacylglutathione hydrolase-like"/>
    <property type="match status" value="1"/>
</dbReference>
<gene>
    <name evidence="3" type="ORF">ACFQZW_05695</name>
</gene>
<accession>A0ABW2Z6Q5</accession>
<dbReference type="PANTHER" id="PTHR15032:SF4">
    <property type="entry name" value="N-ACYL-PHOSPHATIDYLETHANOLAMINE-HYDROLYZING PHOSPHOLIPASE D"/>
    <property type="match status" value="1"/>
</dbReference>
<dbReference type="PIRSF" id="PIRSF038896">
    <property type="entry name" value="NAPE-PLD"/>
    <property type="match status" value="1"/>
</dbReference>
<keyword evidence="1" id="KW-0812">Transmembrane</keyword>
<feature type="transmembrane region" description="Helical" evidence="1">
    <location>
        <begin position="14"/>
        <end position="35"/>
    </location>
</feature>
<evidence type="ECO:0000259" key="2">
    <source>
        <dbReference type="Pfam" id="PF12706"/>
    </source>
</evidence>
<dbReference type="InterPro" id="IPR001279">
    <property type="entry name" value="Metallo-B-lactamas"/>
</dbReference>
<dbReference type="SUPFAM" id="SSF56281">
    <property type="entry name" value="Metallo-hydrolase/oxidoreductase"/>
    <property type="match status" value="1"/>
</dbReference>
<comment type="caution">
    <text evidence="3">The sequence shown here is derived from an EMBL/GenBank/DDBJ whole genome shotgun (WGS) entry which is preliminary data.</text>
</comment>
<dbReference type="Pfam" id="PF12706">
    <property type="entry name" value="Lactamase_B_2"/>
    <property type="match status" value="1"/>
</dbReference>
<dbReference type="InterPro" id="IPR036866">
    <property type="entry name" value="RibonucZ/Hydroxyglut_hydro"/>
</dbReference>
<protein>
    <submittedName>
        <fullName evidence="3">MBL fold metallo-hydrolase</fullName>
    </submittedName>
</protein>
<feature type="domain" description="Metallo-beta-lactamase" evidence="2">
    <location>
        <begin position="130"/>
        <end position="326"/>
    </location>
</feature>
<dbReference type="Proteomes" id="UP001597032">
    <property type="component" value="Unassembled WGS sequence"/>
</dbReference>
<dbReference type="RefSeq" id="WP_298262766.1">
    <property type="nucleotide sequence ID" value="NZ_JBHTIC010000006.1"/>
</dbReference>
<proteinExistence type="predicted"/>
<evidence type="ECO:0000313" key="4">
    <source>
        <dbReference type="Proteomes" id="UP001597032"/>
    </source>
</evidence>
<dbReference type="PANTHER" id="PTHR15032">
    <property type="entry name" value="N-ACYL-PHOSPHATIDYLETHANOLAMINE-HYDROLYZING PHOSPHOLIPASE D"/>
    <property type="match status" value="1"/>
</dbReference>
<keyword evidence="4" id="KW-1185">Reference proteome</keyword>